<evidence type="ECO:0000256" key="1">
    <source>
        <dbReference type="SAM" id="Phobius"/>
    </source>
</evidence>
<dbReference type="NCBIfam" id="NF037970">
    <property type="entry name" value="vanZ_1"/>
    <property type="match status" value="1"/>
</dbReference>
<keyword evidence="1" id="KW-0472">Membrane</keyword>
<gene>
    <name evidence="2" type="ORF">DAPK24_042570</name>
</gene>
<keyword evidence="1" id="KW-0812">Transmembrane</keyword>
<keyword evidence="3" id="KW-1185">Reference proteome</keyword>
<protein>
    <recommendedName>
        <fullName evidence="4">VanZ-like domain-containing protein</fullName>
    </recommendedName>
</protein>
<keyword evidence="1" id="KW-1133">Transmembrane helix</keyword>
<sequence length="136" mass="15718">MIPIRIRKNVLIGFGIFVILAIYLGFADISLPNDKLIHFGMFFVLSLLFYWIVDTRITWLVRNVTFIICTLIGGIGSEFLQHSISPFRVFDIYDIISNIAGSLLAIVLSDIYVFIYKERKRERENESNNVLLENIV</sequence>
<accession>A0AAV5RAK6</accession>
<evidence type="ECO:0008006" key="4">
    <source>
        <dbReference type="Google" id="ProtNLM"/>
    </source>
</evidence>
<dbReference type="AlphaFoldDB" id="A0AAV5RAK6"/>
<evidence type="ECO:0000313" key="2">
    <source>
        <dbReference type="EMBL" id="GMM47659.1"/>
    </source>
</evidence>
<evidence type="ECO:0000313" key="3">
    <source>
        <dbReference type="Proteomes" id="UP001378960"/>
    </source>
</evidence>
<name>A0AAV5RAK6_PICKL</name>
<proteinExistence type="predicted"/>
<organism evidence="2 3">
    <name type="scientific">Pichia kluyveri</name>
    <name type="common">Yeast</name>
    <dbReference type="NCBI Taxonomy" id="36015"/>
    <lineage>
        <taxon>Eukaryota</taxon>
        <taxon>Fungi</taxon>
        <taxon>Dikarya</taxon>
        <taxon>Ascomycota</taxon>
        <taxon>Saccharomycotina</taxon>
        <taxon>Pichiomycetes</taxon>
        <taxon>Pichiales</taxon>
        <taxon>Pichiaceae</taxon>
        <taxon>Pichia</taxon>
    </lineage>
</organism>
<feature type="transmembrane region" description="Helical" evidence="1">
    <location>
        <begin position="92"/>
        <end position="115"/>
    </location>
</feature>
<comment type="caution">
    <text evidence="2">The sequence shown here is derived from an EMBL/GenBank/DDBJ whole genome shotgun (WGS) entry which is preliminary data.</text>
</comment>
<dbReference type="PANTHER" id="PTHR28008">
    <property type="entry name" value="DOMAIN PROTEIN, PUTATIVE (AFU_ORTHOLOGUE AFUA_3G10980)-RELATED"/>
    <property type="match status" value="1"/>
</dbReference>
<feature type="transmembrane region" description="Helical" evidence="1">
    <location>
        <begin position="36"/>
        <end position="53"/>
    </location>
</feature>
<feature type="transmembrane region" description="Helical" evidence="1">
    <location>
        <begin position="60"/>
        <end position="80"/>
    </location>
</feature>
<dbReference type="Proteomes" id="UP001378960">
    <property type="component" value="Unassembled WGS sequence"/>
</dbReference>
<feature type="transmembrane region" description="Helical" evidence="1">
    <location>
        <begin position="12"/>
        <end position="30"/>
    </location>
</feature>
<dbReference type="PANTHER" id="PTHR28008:SF1">
    <property type="entry name" value="DOMAIN PROTEIN, PUTATIVE (AFU_ORTHOLOGUE AFUA_3G10980)-RELATED"/>
    <property type="match status" value="1"/>
</dbReference>
<dbReference type="EMBL" id="BTGB01000009">
    <property type="protein sequence ID" value="GMM47659.1"/>
    <property type="molecule type" value="Genomic_DNA"/>
</dbReference>
<reference evidence="2 3" key="1">
    <citation type="journal article" date="2023" name="Elife">
        <title>Identification of key yeast species and microbe-microbe interactions impacting larval growth of Drosophila in the wild.</title>
        <authorList>
            <person name="Mure A."/>
            <person name="Sugiura Y."/>
            <person name="Maeda R."/>
            <person name="Honda K."/>
            <person name="Sakurai N."/>
            <person name="Takahashi Y."/>
            <person name="Watada M."/>
            <person name="Katoh T."/>
            <person name="Gotoh A."/>
            <person name="Gotoh Y."/>
            <person name="Taniguchi I."/>
            <person name="Nakamura K."/>
            <person name="Hayashi T."/>
            <person name="Katayama T."/>
            <person name="Uemura T."/>
            <person name="Hattori Y."/>
        </authorList>
    </citation>
    <scope>NUCLEOTIDE SEQUENCE [LARGE SCALE GENOMIC DNA]</scope>
    <source>
        <strain evidence="2 3">PK-24</strain>
    </source>
</reference>